<feature type="coiled-coil region" evidence="1">
    <location>
        <begin position="626"/>
        <end position="660"/>
    </location>
</feature>
<dbReference type="OrthoDB" id="5422202at2"/>
<feature type="coiled-coil region" evidence="1">
    <location>
        <begin position="566"/>
        <end position="593"/>
    </location>
</feature>
<keyword evidence="3" id="KW-1185">Reference proteome</keyword>
<accession>A6DHJ8</accession>
<keyword evidence="1" id="KW-0175">Coiled coil</keyword>
<evidence type="ECO:0000313" key="2">
    <source>
        <dbReference type="EMBL" id="EDM29081.1"/>
    </source>
</evidence>
<dbReference type="RefSeq" id="WP_007277383.1">
    <property type="nucleotide sequence ID" value="NZ_ABCK01000003.1"/>
</dbReference>
<gene>
    <name evidence="2" type="ORF">LNTAR_14732</name>
</gene>
<dbReference type="Proteomes" id="UP000004947">
    <property type="component" value="Unassembled WGS sequence"/>
</dbReference>
<sequence>MGIFDFLRKKESVITPSQSHHSVAEKMSDVEFILESLAKQEDELAVRNAINSYTDKDSLKTISEKSTDLAKKLAKQRLKELTFDDLIKGRQTECDADFLGDLTDKERLKLIRACHGEPWAEQSLALISDQENLKHAACVENAKLGRLAVERLEAKTELEYVAQHALIGNVRNYAKRHLREKFPDKVEAVKDNFDHSTHKAKNVIKSLHAMEMLGKWEDLESEFEANCKTWEQLAVSDEELCKQFDKHYQACSAGLEVWRQENAARLEQEKAQQEAVSQREVLIAKLAEEIESFEVLDALQEEWNALTDLDDSELNKEWKHQWNEAAKQVTMALQKLAQAEKDKEHAGQNIEAVMGKLQDWYESKKVLPSKLHHLKEEWKKIAAYASHEATDSYNKVLNDYQVFCDQAAEAETEQRARIDELIKRIEEMDEASKSNTDRVKSARKEVLELSKNLSDKRTISDVLRKAEDRYYKLVEESHEGDAFLEMDNESKVEDLFDQAREWLSLPADGKLFNKLKDFRQQWQALRPLPKSRFAKIKTEFETLADATFAKWKEFNEEEDKRRDANLEVKKTLIEELNETLKEWTNMSETMKKVKDLQKRWKESGPVRREYADQVWQEFNGKSQAFYDEAHKIMEKAEETKTQLLEQATQLAENLDKATNARQTVLDLRTKWKEIGFAGYKAEKALWDKFNTSCNAVFEVVNAQKNRLHEGLDKADAERKAFIDQAFELAKELSEKEGVRSAESFVHFNRITLSDFNRGHRKEDDKLYAMIDEKLADFKGQKYEEADDKYVQLLKDVLAGNCEFSVDLKQFSPAEKRVNRINRACQEMEKLSRQPVQYEEEADFDLKNAIKGLAFAMTASSADDEEKLPPVNSKRAKQLLWTNSLRLFVELQAESEENQSKYAERFLKAVEVFTEAAQAKE</sequence>
<dbReference type="EMBL" id="ABCK01000003">
    <property type="protein sequence ID" value="EDM29081.1"/>
    <property type="molecule type" value="Genomic_DNA"/>
</dbReference>
<dbReference type="AlphaFoldDB" id="A6DHJ8"/>
<name>A6DHJ8_9BACT</name>
<evidence type="ECO:0000313" key="3">
    <source>
        <dbReference type="Proteomes" id="UP000004947"/>
    </source>
</evidence>
<dbReference type="InterPro" id="IPR007139">
    <property type="entry name" value="DUF349"/>
</dbReference>
<dbReference type="Pfam" id="PF03993">
    <property type="entry name" value="DUF349"/>
    <property type="match status" value="2"/>
</dbReference>
<reference evidence="2 3" key="1">
    <citation type="journal article" date="2010" name="J. Bacteriol.">
        <title>Genome sequence of Lentisphaera araneosa HTCC2155T, the type species of the order Lentisphaerales in the phylum Lentisphaerae.</title>
        <authorList>
            <person name="Thrash J.C."/>
            <person name="Cho J.C."/>
            <person name="Vergin K.L."/>
            <person name="Morris R.M."/>
            <person name="Giovannoni S.J."/>
        </authorList>
    </citation>
    <scope>NUCLEOTIDE SEQUENCE [LARGE SCALE GENOMIC DNA]</scope>
    <source>
        <strain evidence="2 3">HTCC2155</strain>
    </source>
</reference>
<comment type="caution">
    <text evidence="2">The sequence shown here is derived from an EMBL/GenBank/DDBJ whole genome shotgun (WGS) entry which is preliminary data.</text>
</comment>
<proteinExistence type="predicted"/>
<evidence type="ECO:0000256" key="1">
    <source>
        <dbReference type="SAM" id="Coils"/>
    </source>
</evidence>
<dbReference type="STRING" id="313628.LNTAR_14732"/>
<organism evidence="2 3">
    <name type="scientific">Lentisphaera araneosa HTCC2155</name>
    <dbReference type="NCBI Taxonomy" id="313628"/>
    <lineage>
        <taxon>Bacteria</taxon>
        <taxon>Pseudomonadati</taxon>
        <taxon>Lentisphaerota</taxon>
        <taxon>Lentisphaeria</taxon>
        <taxon>Lentisphaerales</taxon>
        <taxon>Lentisphaeraceae</taxon>
        <taxon>Lentisphaera</taxon>
    </lineage>
</organism>
<protein>
    <recommendedName>
        <fullName evidence="4">DUF349 domain-containing protein</fullName>
    </recommendedName>
</protein>
<evidence type="ECO:0008006" key="4">
    <source>
        <dbReference type="Google" id="ProtNLM"/>
    </source>
</evidence>
<dbReference type="eggNOG" id="COG5107">
    <property type="taxonomic scope" value="Bacteria"/>
</dbReference>